<dbReference type="EMBL" id="AE001437">
    <property type="protein sequence ID" value="AAK80487.1"/>
    <property type="molecule type" value="Genomic_DNA"/>
</dbReference>
<evidence type="ECO:0000256" key="2">
    <source>
        <dbReference type="SAM" id="SignalP"/>
    </source>
</evidence>
<evidence type="ECO:0000259" key="3">
    <source>
        <dbReference type="Pfam" id="PF21783"/>
    </source>
</evidence>
<evidence type="ECO:0000313" key="5">
    <source>
        <dbReference type="Proteomes" id="UP000000814"/>
    </source>
</evidence>
<dbReference type="PANTHER" id="PTHR47197:SF3">
    <property type="entry name" value="DIHYDRO-HEME D1 DEHYDROGENASE"/>
    <property type="match status" value="1"/>
</dbReference>
<accession>Q97G36</accession>
<gene>
    <name evidence="4" type="ordered locus">CA_C2535</name>
</gene>
<dbReference type="InterPro" id="IPR015943">
    <property type="entry name" value="WD40/YVTN_repeat-like_dom_sf"/>
</dbReference>
<dbReference type="HOGENOM" id="CLU_009318_3_2_9"/>
<dbReference type="PANTHER" id="PTHR47197">
    <property type="entry name" value="PROTEIN NIRF"/>
    <property type="match status" value="1"/>
</dbReference>
<protein>
    <recommendedName>
        <fullName evidence="3">YNCE-like beta-propeller domain-containing protein</fullName>
    </recommendedName>
</protein>
<feature type="signal peptide" evidence="2">
    <location>
        <begin position="1"/>
        <end position="27"/>
    </location>
</feature>
<organism evidence="4 5">
    <name type="scientific">Clostridium acetobutylicum (strain ATCC 824 / DSM 792 / JCM 1419 / IAM 19013 / LMG 5710 / NBRC 13948 / NRRL B-527 / VKM B-1787 / 2291 / W)</name>
    <dbReference type="NCBI Taxonomy" id="272562"/>
    <lineage>
        <taxon>Bacteria</taxon>
        <taxon>Bacillati</taxon>
        <taxon>Bacillota</taxon>
        <taxon>Clostridia</taxon>
        <taxon>Eubacteriales</taxon>
        <taxon>Clostridiaceae</taxon>
        <taxon>Clostridium</taxon>
    </lineage>
</organism>
<evidence type="ECO:0000256" key="1">
    <source>
        <dbReference type="ARBA" id="ARBA00022729"/>
    </source>
</evidence>
<dbReference type="InterPro" id="IPR048433">
    <property type="entry name" value="YNCE-like_beta-prop"/>
</dbReference>
<dbReference type="RefSeq" id="WP_010965828.1">
    <property type="nucleotide sequence ID" value="NC_003030.1"/>
</dbReference>
<dbReference type="PROSITE" id="PS51257">
    <property type="entry name" value="PROKAR_LIPOPROTEIN"/>
    <property type="match status" value="1"/>
</dbReference>
<feature type="chain" id="PRO_5004324450" description="YNCE-like beta-propeller domain-containing protein" evidence="2">
    <location>
        <begin position="28"/>
        <end position="352"/>
    </location>
</feature>
<keyword evidence="5" id="KW-1185">Reference proteome</keyword>
<proteinExistence type="predicted"/>
<feature type="domain" description="YNCE-like beta-propeller" evidence="3">
    <location>
        <begin position="115"/>
        <end position="276"/>
    </location>
</feature>
<name>Q97G36_CLOAB</name>
<dbReference type="Proteomes" id="UP000000814">
    <property type="component" value="Chromosome"/>
</dbReference>
<dbReference type="InterPro" id="IPR011048">
    <property type="entry name" value="Haem_d1_sf"/>
</dbReference>
<sequence>MLKKYLKFISLSLVIALVTVGCSQNQAPQTTPKSSRSANKIIPCVFTANEKGSISKVSTLTNKVVDTIRIRGKAHNVQISPDKKILGVTNILPESNSNDKTMKNMVSNGYAVFYNADTDALVKKVQVGAHPAHIDFTGDGKNVLVTNNMSNNISVISTSDYKVKKTIGVGNGPHGFRISKDNKFAYVANMGEDTVSVVDIAAGKELRKVKVGNTPITTAVTSDGNTLLATVNSENALAIVNLSTDSVVKVFVGAGPAQVYLSPDDKYAFVANQGTETKPSNTVTKIDIQNKTVAATITVGKGAHGVVVSDDNKFTYVTNMYDNTVSVINNANDKIVSTITVGGVPNGITFKK</sequence>
<dbReference type="KEGG" id="cac:CA_C2535"/>
<dbReference type="PIR" id="D97212">
    <property type="entry name" value="D97212"/>
</dbReference>
<dbReference type="Gene3D" id="2.130.10.10">
    <property type="entry name" value="YVTN repeat-like/Quinoprotein amine dehydrogenase"/>
    <property type="match status" value="3"/>
</dbReference>
<keyword evidence="1 2" id="KW-0732">Signal</keyword>
<dbReference type="SUPFAM" id="SSF51004">
    <property type="entry name" value="C-terminal (heme d1) domain of cytochrome cd1-nitrite reductase"/>
    <property type="match status" value="1"/>
</dbReference>
<dbReference type="PATRIC" id="fig|272562.8.peg.2728"/>
<dbReference type="AlphaFoldDB" id="Q97G36"/>
<dbReference type="eggNOG" id="COG3391">
    <property type="taxonomic scope" value="Bacteria"/>
</dbReference>
<dbReference type="NCBIfam" id="TIGR02276">
    <property type="entry name" value="beta_rpt_yvtn"/>
    <property type="match status" value="3"/>
</dbReference>
<evidence type="ECO:0000313" key="4">
    <source>
        <dbReference type="EMBL" id="AAK80487.1"/>
    </source>
</evidence>
<dbReference type="STRING" id="272562.CA_C2535"/>
<dbReference type="Pfam" id="PF21783">
    <property type="entry name" value="YNCE"/>
    <property type="match status" value="1"/>
</dbReference>
<reference evidence="4 5" key="1">
    <citation type="journal article" date="2001" name="J. Bacteriol.">
        <title>Genome sequence and comparative analysis of the solvent-producing bacterium Clostridium acetobutylicum.</title>
        <authorList>
            <person name="Nolling J."/>
            <person name="Breton G."/>
            <person name="Omelchenko M.V."/>
            <person name="Makarova K.S."/>
            <person name="Zeng Q."/>
            <person name="Gibson R."/>
            <person name="Lee H.M."/>
            <person name="Dubois J."/>
            <person name="Qiu D."/>
            <person name="Hitti J."/>
            <person name="Wolf Y.I."/>
            <person name="Tatusov R.L."/>
            <person name="Sabathe F."/>
            <person name="Doucette-Stamm L."/>
            <person name="Soucaille P."/>
            <person name="Daly M.J."/>
            <person name="Bennett G.N."/>
            <person name="Koonin E.V."/>
            <person name="Smith D.R."/>
        </authorList>
    </citation>
    <scope>NUCLEOTIDE SEQUENCE [LARGE SCALE GENOMIC DNA]</scope>
    <source>
        <strain evidence="5">ATCC 824 / DSM 792 / JCM 1419 / LMG 5710 / VKM B-1787</strain>
    </source>
</reference>
<dbReference type="InterPro" id="IPR011964">
    <property type="entry name" value="YVTN_b-propeller_repeat"/>
</dbReference>
<dbReference type="InterPro" id="IPR051200">
    <property type="entry name" value="Host-pathogen_enzymatic-act"/>
</dbReference>
<dbReference type="OrthoDB" id="55891at2"/>
<dbReference type="GeneID" id="44999008"/>